<dbReference type="Pfam" id="PF03692">
    <property type="entry name" value="CxxCxxCC"/>
    <property type="match status" value="1"/>
</dbReference>
<accession>A0A9D1F0E8</accession>
<evidence type="ECO:0000313" key="1">
    <source>
        <dbReference type="EMBL" id="HIS37255.1"/>
    </source>
</evidence>
<dbReference type="AlphaFoldDB" id="A0A9D1F0E8"/>
<name>A0A9D1F0E8_9BACT</name>
<dbReference type="Proteomes" id="UP000823928">
    <property type="component" value="Unassembled WGS sequence"/>
</dbReference>
<reference evidence="1" key="2">
    <citation type="journal article" date="2021" name="PeerJ">
        <title>Extensive microbial diversity within the chicken gut microbiome revealed by metagenomics and culture.</title>
        <authorList>
            <person name="Gilroy R."/>
            <person name="Ravi A."/>
            <person name="Getino M."/>
            <person name="Pursley I."/>
            <person name="Horton D.L."/>
            <person name="Alikhan N.F."/>
            <person name="Baker D."/>
            <person name="Gharbi K."/>
            <person name="Hall N."/>
            <person name="Watson M."/>
            <person name="Adriaenssens E.M."/>
            <person name="Foster-Nyarko E."/>
            <person name="Jarju S."/>
            <person name="Secka A."/>
            <person name="Antonio M."/>
            <person name="Oren A."/>
            <person name="Chaudhuri R.R."/>
            <person name="La Ragione R."/>
            <person name="Hildebrand F."/>
            <person name="Pallen M.J."/>
        </authorList>
    </citation>
    <scope>NUCLEOTIDE SEQUENCE</scope>
    <source>
        <strain evidence="1">6276</strain>
    </source>
</reference>
<dbReference type="EMBL" id="DVIU01000230">
    <property type="protein sequence ID" value="HIS37255.1"/>
    <property type="molecule type" value="Genomic_DNA"/>
</dbReference>
<comment type="caution">
    <text evidence="1">The sequence shown here is derived from an EMBL/GenBank/DDBJ whole genome shotgun (WGS) entry which is preliminary data.</text>
</comment>
<sequence length="193" mass="22613">MVSYEENYLNKRPQRLCHMCGRCCRVVTTSKTYFELKHLEAQGDEGAIDFLKIFVPYPSIEAAREVDKELVDNVIEKMSEADDFDINKITFYGCKYLLDDNTCPIYEERPALCRHCPSTPWAIVPPGCGFEAWLFLKREEAKQKVRKAKEDYLELQLLKTKTKDPDNLKKIESVENKIKHTIELYKKYGSENW</sequence>
<dbReference type="InterPro" id="IPR005358">
    <property type="entry name" value="Puta_zinc/iron-chelating_dom"/>
</dbReference>
<proteinExistence type="predicted"/>
<reference evidence="1" key="1">
    <citation type="submission" date="2020-10" db="EMBL/GenBank/DDBJ databases">
        <authorList>
            <person name="Gilroy R."/>
        </authorList>
    </citation>
    <scope>NUCLEOTIDE SEQUENCE</scope>
    <source>
        <strain evidence="1">6276</strain>
    </source>
</reference>
<protein>
    <submittedName>
        <fullName evidence="1">YkgJ family cysteine cluster protein</fullName>
    </submittedName>
</protein>
<gene>
    <name evidence="1" type="ORF">IAC10_11620</name>
</gene>
<evidence type="ECO:0000313" key="2">
    <source>
        <dbReference type="Proteomes" id="UP000823928"/>
    </source>
</evidence>
<organism evidence="1 2">
    <name type="scientific">Candidatus Scatousia excrementigallinarum</name>
    <dbReference type="NCBI Taxonomy" id="2840935"/>
    <lineage>
        <taxon>Bacteria</taxon>
        <taxon>Candidatus Scatousia</taxon>
    </lineage>
</organism>